<dbReference type="GO" id="GO:0005975">
    <property type="term" value="P:carbohydrate metabolic process"/>
    <property type="evidence" value="ECO:0007669"/>
    <property type="project" value="InterPro"/>
</dbReference>
<evidence type="ECO:0000313" key="4">
    <source>
        <dbReference type="EMBL" id="SHI53385.1"/>
    </source>
</evidence>
<evidence type="ECO:0000256" key="1">
    <source>
        <dbReference type="SAM" id="SignalP"/>
    </source>
</evidence>
<dbReference type="OrthoDB" id="9815108at2"/>
<dbReference type="Pfam" id="PF17390">
    <property type="entry name" value="Bac_rhamnosid_C"/>
    <property type="match status" value="1"/>
</dbReference>
<dbReference type="PANTHER" id="PTHR34987:SF6">
    <property type="entry name" value="ALPHA-L-RHAMNOSIDASE SIX-HAIRPIN GLYCOSIDASE DOMAIN-CONTAINING PROTEIN"/>
    <property type="match status" value="1"/>
</dbReference>
<dbReference type="InterPro" id="IPR008928">
    <property type="entry name" value="6-hairpin_glycosidase_sf"/>
</dbReference>
<dbReference type="Gene3D" id="2.60.420.10">
    <property type="entry name" value="Maltose phosphorylase, domain 3"/>
    <property type="match status" value="1"/>
</dbReference>
<gene>
    <name evidence="4" type="ORF">SAMN05444280_10364</name>
</gene>
<feature type="chain" id="PRO_5012748246" evidence="1">
    <location>
        <begin position="25"/>
        <end position="618"/>
    </location>
</feature>
<reference evidence="4 5" key="1">
    <citation type="submission" date="2016-11" db="EMBL/GenBank/DDBJ databases">
        <authorList>
            <person name="Jaros S."/>
            <person name="Januszkiewicz K."/>
            <person name="Wedrychowicz H."/>
        </authorList>
    </citation>
    <scope>NUCLEOTIDE SEQUENCE [LARGE SCALE GENOMIC DNA]</scope>
    <source>
        <strain evidence="4 5">DSM 27063</strain>
    </source>
</reference>
<sequence length="618" mass="69611">MKFSNLTIKILGLLFVFGSFSLNAQNDTVAGIPFNYDESKTGLTQLPPVFGPEYDEITRKDELTRVFISPVNVMWTSDDTGELVSNTEVLLQPGNSQSDMSPITEFCSMKTTESDTSSILLDYGKELHGGLQLVMGGSSRREPSLVRIRFGESVGEANSDTYNSDWLMGFSTDDHAKRDIVMEIPRSGLIEIGNTGFRFVRIDLLQPNTTINLKEARAILRYRDIPYLGSFKSSNPRLDSIWLTGAYTTHLNMQEFLWDGIKRDRLVWLGDFHPELKTINTVFGYNEVVPNSLDLACEQYPLPQWMNGMSSYSMWYLIIHHDWYMQNGDMDFLKKHRNYIVGLIDLIDSKIADDGTETLSPFRFLDWPSTPNTEGVEAGYRALLVWALDDARKLCEILEEPESAATCVSAIEKLNRKIKGHNDLKQAAALMARAGIMDPEKASNEVVAVDGAKRFSTFYGLYMLDALAMAGMHNQALQIISDYWGGMLDMGATTFWEDFNIEWMENSARLDEFTPEGKNDIHGDFGDYCYPSYRHSLCHGWASGPTSWLTENVLGITIAEPGCKTLKIEPHLGSLQWAEGTFPTPYGVVKVKHTKLESGEIESEIEAPEEIKILRTNL</sequence>
<accession>A0A1M6BX70</accession>
<dbReference type="Proteomes" id="UP000184050">
    <property type="component" value="Unassembled WGS sequence"/>
</dbReference>
<dbReference type="InterPro" id="IPR035396">
    <property type="entry name" value="Bac_rhamnosid6H"/>
</dbReference>
<feature type="domain" description="Alpha-L-rhamnosidase C-terminal" evidence="3">
    <location>
        <begin position="555"/>
        <end position="610"/>
    </location>
</feature>
<feature type="signal peptide" evidence="1">
    <location>
        <begin position="1"/>
        <end position="24"/>
    </location>
</feature>
<dbReference type="InterPro" id="IPR012341">
    <property type="entry name" value="6hp_glycosidase-like_sf"/>
</dbReference>
<dbReference type="EMBL" id="FQZE01000003">
    <property type="protein sequence ID" value="SHI53385.1"/>
    <property type="molecule type" value="Genomic_DNA"/>
</dbReference>
<dbReference type="Pfam" id="PF17389">
    <property type="entry name" value="Bac_rhamnosid6H"/>
    <property type="match status" value="1"/>
</dbReference>
<dbReference type="SUPFAM" id="SSF48208">
    <property type="entry name" value="Six-hairpin glycosidases"/>
    <property type="match status" value="1"/>
</dbReference>
<dbReference type="PANTHER" id="PTHR34987">
    <property type="entry name" value="C, PUTATIVE (AFU_ORTHOLOGUE AFUA_3G02880)-RELATED"/>
    <property type="match status" value="1"/>
</dbReference>
<evidence type="ECO:0000259" key="2">
    <source>
        <dbReference type="Pfam" id="PF17389"/>
    </source>
</evidence>
<dbReference type="STRING" id="1168035.SAMN05444280_10364"/>
<evidence type="ECO:0000259" key="3">
    <source>
        <dbReference type="Pfam" id="PF17390"/>
    </source>
</evidence>
<proteinExistence type="predicted"/>
<dbReference type="RefSeq" id="WP_073165182.1">
    <property type="nucleotide sequence ID" value="NZ_FQZE01000003.1"/>
</dbReference>
<dbReference type="AlphaFoldDB" id="A0A1M6BX70"/>
<dbReference type="Gene3D" id="1.50.10.10">
    <property type="match status" value="1"/>
</dbReference>
<name>A0A1M6BX70_9BACT</name>
<keyword evidence="1" id="KW-0732">Signal</keyword>
<dbReference type="InterPro" id="IPR035398">
    <property type="entry name" value="Bac_rhamnosid_C"/>
</dbReference>
<evidence type="ECO:0000313" key="5">
    <source>
        <dbReference type="Proteomes" id="UP000184050"/>
    </source>
</evidence>
<protein>
    <submittedName>
        <fullName evidence="4">Alpha-L-rhamnosidase</fullName>
    </submittedName>
</protein>
<organism evidence="4 5">
    <name type="scientific">Tangfeifania diversioriginum</name>
    <dbReference type="NCBI Taxonomy" id="1168035"/>
    <lineage>
        <taxon>Bacteria</taxon>
        <taxon>Pseudomonadati</taxon>
        <taxon>Bacteroidota</taxon>
        <taxon>Bacteroidia</taxon>
        <taxon>Marinilabiliales</taxon>
        <taxon>Prolixibacteraceae</taxon>
        <taxon>Tangfeifania</taxon>
    </lineage>
</organism>
<feature type="domain" description="Alpha-L-rhamnosidase six-hairpin glycosidase" evidence="2">
    <location>
        <begin position="228"/>
        <end position="553"/>
    </location>
</feature>
<keyword evidence="5" id="KW-1185">Reference proteome</keyword>